<dbReference type="OrthoDB" id="5830942at2759"/>
<comment type="caution">
    <text evidence="2">The sequence shown here is derived from an EMBL/GenBank/DDBJ whole genome shotgun (WGS) entry which is preliminary data.</text>
</comment>
<evidence type="ECO:0000259" key="1">
    <source>
        <dbReference type="Pfam" id="PF25375"/>
    </source>
</evidence>
<name>A0A368FWQ7_ANCCA</name>
<dbReference type="AlphaFoldDB" id="A0A368FWQ7"/>
<feature type="domain" description="Lin-15A/B-like" evidence="1">
    <location>
        <begin position="8"/>
        <end position="79"/>
    </location>
</feature>
<dbReference type="InterPro" id="IPR057432">
    <property type="entry name" value="Lin-15A/B-like_dom"/>
</dbReference>
<organism evidence="2 3">
    <name type="scientific">Ancylostoma caninum</name>
    <name type="common">Dog hookworm</name>
    <dbReference type="NCBI Taxonomy" id="29170"/>
    <lineage>
        <taxon>Eukaryota</taxon>
        <taxon>Metazoa</taxon>
        <taxon>Ecdysozoa</taxon>
        <taxon>Nematoda</taxon>
        <taxon>Chromadorea</taxon>
        <taxon>Rhabditida</taxon>
        <taxon>Rhabditina</taxon>
        <taxon>Rhabditomorpha</taxon>
        <taxon>Strongyloidea</taxon>
        <taxon>Ancylostomatidae</taxon>
        <taxon>Ancylostomatinae</taxon>
        <taxon>Ancylostoma</taxon>
    </lineage>
</organism>
<gene>
    <name evidence="2" type="ORF">ANCCAN_17475</name>
</gene>
<proteinExistence type="predicted"/>
<keyword evidence="3" id="KW-1185">Reference proteome</keyword>
<evidence type="ECO:0000313" key="3">
    <source>
        <dbReference type="Proteomes" id="UP000252519"/>
    </source>
</evidence>
<dbReference type="Proteomes" id="UP000252519">
    <property type="component" value="Unassembled WGS sequence"/>
</dbReference>
<evidence type="ECO:0000313" key="2">
    <source>
        <dbReference type="EMBL" id="RCN36634.1"/>
    </source>
</evidence>
<reference evidence="2 3" key="1">
    <citation type="submission" date="2014-10" db="EMBL/GenBank/DDBJ databases">
        <title>Draft genome of the hookworm Ancylostoma caninum.</title>
        <authorList>
            <person name="Mitreva M."/>
        </authorList>
    </citation>
    <scope>NUCLEOTIDE SEQUENCE [LARGE SCALE GENOMIC DNA]</scope>
    <source>
        <strain evidence="2 3">Baltimore</strain>
    </source>
</reference>
<sequence>MVKPLTKRICLLCGRRGDSRVLCFTRTKYRNTVVLLSSLVLFNEMDLEEAKRCYDLGKRRGICDSHYIDAARLITSELACLGIAIASYVAQPSGELVSYVDEKDLPLHLVDSIQAIARKMDENLDINMRKIRDFLNTCLYRYGTDFLHPTTSVADSQLEYASTASKPEADKRTALLCGTSTTPGFVRAVPNHSVKEECDGYVIEEVEETDPDILEKTFPVRGDRLLSLFRFCPKCGTQITRKRRRLVLSEKGPSPVVQYICNTCGGKRCWYAI</sequence>
<accession>A0A368FWQ7</accession>
<dbReference type="Pfam" id="PF25375">
    <property type="entry name" value="Lin-15B"/>
    <property type="match status" value="1"/>
</dbReference>
<protein>
    <recommendedName>
        <fullName evidence="1">Lin-15A/B-like domain-containing protein</fullName>
    </recommendedName>
</protein>
<dbReference type="EMBL" id="JOJR01000538">
    <property type="protein sequence ID" value="RCN36634.1"/>
    <property type="molecule type" value="Genomic_DNA"/>
</dbReference>